<reference evidence="1 2" key="3">
    <citation type="submission" date="2019-11" db="EMBL/GenBank/DDBJ databases">
        <title>A de novo genome assembly of a pear dwarfing rootstock.</title>
        <authorList>
            <person name="Wang F."/>
            <person name="Wang J."/>
            <person name="Li S."/>
            <person name="Zhang Y."/>
            <person name="Fang M."/>
            <person name="Ma L."/>
            <person name="Zhao Y."/>
            <person name="Jiang S."/>
        </authorList>
    </citation>
    <scope>NUCLEOTIDE SEQUENCE [LARGE SCALE GENOMIC DNA]</scope>
    <source>
        <strain evidence="1">S2</strain>
        <tissue evidence="1">Leaf</tissue>
    </source>
</reference>
<name>A0A5N5F586_9ROSA</name>
<keyword evidence="1" id="KW-0808">Transferase</keyword>
<dbReference type="OrthoDB" id="1668230at2759"/>
<dbReference type="SUPFAM" id="SSF51206">
    <property type="entry name" value="cAMP-binding domain-like"/>
    <property type="match status" value="1"/>
</dbReference>
<organism evidence="1 2">
    <name type="scientific">Pyrus ussuriensis x Pyrus communis</name>
    <dbReference type="NCBI Taxonomy" id="2448454"/>
    <lineage>
        <taxon>Eukaryota</taxon>
        <taxon>Viridiplantae</taxon>
        <taxon>Streptophyta</taxon>
        <taxon>Embryophyta</taxon>
        <taxon>Tracheophyta</taxon>
        <taxon>Spermatophyta</taxon>
        <taxon>Magnoliopsida</taxon>
        <taxon>eudicotyledons</taxon>
        <taxon>Gunneridae</taxon>
        <taxon>Pentapetalae</taxon>
        <taxon>rosids</taxon>
        <taxon>fabids</taxon>
        <taxon>Rosales</taxon>
        <taxon>Rosaceae</taxon>
        <taxon>Amygdaloideae</taxon>
        <taxon>Maleae</taxon>
        <taxon>Pyrus</taxon>
    </lineage>
</organism>
<accession>A0A5N5F586</accession>
<sequence length="247" mass="29058">MMKEEMKRNINGLIRRNGIPERLNQDVMSRFMEELFQENKVVYWDKLDWYHLVSCLPQDFKKEIKSYMPLTKLKKMSAFRYMDESVLKEICSHLQPIKYHLPTTAHSPFVITDVVEVLFLTASHMTSVATEFRVHFIKNYDRLVQNVRKDTFLRYFTEENLKRATRNYTEDRLGQILDGEINTDKFSFEMAKKVSELAVKCLRPWGEERPSMEEVAAEIEGVVQTIINRVEPSTVDDNISSASRTSE</sequence>
<dbReference type="Gene3D" id="2.60.120.10">
    <property type="entry name" value="Jelly Rolls"/>
    <property type="match status" value="1"/>
</dbReference>
<dbReference type="AlphaFoldDB" id="A0A5N5F586"/>
<dbReference type="InterPro" id="IPR014710">
    <property type="entry name" value="RmlC-like_jellyroll"/>
</dbReference>
<dbReference type="Gene3D" id="1.10.510.10">
    <property type="entry name" value="Transferase(Phosphotransferase) domain 1"/>
    <property type="match status" value="1"/>
</dbReference>
<keyword evidence="1" id="KW-0675">Receptor</keyword>
<keyword evidence="2" id="KW-1185">Reference proteome</keyword>
<reference evidence="2" key="2">
    <citation type="submission" date="2019-10" db="EMBL/GenBank/DDBJ databases">
        <title>A de novo genome assembly of a pear dwarfing rootstock.</title>
        <authorList>
            <person name="Wang F."/>
            <person name="Wang J."/>
            <person name="Li S."/>
            <person name="Zhang Y."/>
            <person name="Fang M."/>
            <person name="Ma L."/>
            <person name="Zhao Y."/>
            <person name="Jiang S."/>
        </authorList>
    </citation>
    <scope>NUCLEOTIDE SEQUENCE [LARGE SCALE GENOMIC DNA]</scope>
</reference>
<gene>
    <name evidence="1" type="ORF">D8674_001076</name>
</gene>
<evidence type="ECO:0000313" key="1">
    <source>
        <dbReference type="EMBL" id="KAB2598156.1"/>
    </source>
</evidence>
<evidence type="ECO:0000313" key="2">
    <source>
        <dbReference type="Proteomes" id="UP000327157"/>
    </source>
</evidence>
<protein>
    <submittedName>
        <fullName evidence="1">Wall-associated receptor kinase-like 16</fullName>
    </submittedName>
</protein>
<reference evidence="1 2" key="1">
    <citation type="submission" date="2019-09" db="EMBL/GenBank/DDBJ databases">
        <authorList>
            <person name="Ou C."/>
        </authorList>
    </citation>
    <scope>NUCLEOTIDE SEQUENCE [LARGE SCALE GENOMIC DNA]</scope>
    <source>
        <strain evidence="1">S2</strain>
        <tissue evidence="1">Leaf</tissue>
    </source>
</reference>
<proteinExistence type="predicted"/>
<dbReference type="Proteomes" id="UP000327157">
    <property type="component" value="Chromosome 1"/>
</dbReference>
<dbReference type="InterPro" id="IPR018490">
    <property type="entry name" value="cNMP-bd_dom_sf"/>
</dbReference>
<dbReference type="EMBL" id="SMOL01000768">
    <property type="protein sequence ID" value="KAB2598156.1"/>
    <property type="molecule type" value="Genomic_DNA"/>
</dbReference>
<dbReference type="GO" id="GO:0016301">
    <property type="term" value="F:kinase activity"/>
    <property type="evidence" value="ECO:0007669"/>
    <property type="project" value="UniProtKB-KW"/>
</dbReference>
<comment type="caution">
    <text evidence="1">The sequence shown here is derived from an EMBL/GenBank/DDBJ whole genome shotgun (WGS) entry which is preliminary data.</text>
</comment>
<keyword evidence="1" id="KW-0418">Kinase</keyword>